<dbReference type="CDD" id="cd07010">
    <property type="entry name" value="cupin_PMI_type_I_N_bac"/>
    <property type="match status" value="1"/>
</dbReference>
<dbReference type="InterPro" id="IPR014710">
    <property type="entry name" value="RmlC-like_jellyroll"/>
</dbReference>
<evidence type="ECO:0000313" key="2">
    <source>
        <dbReference type="Proteomes" id="UP001501570"/>
    </source>
</evidence>
<comment type="caution">
    <text evidence="1">The sequence shown here is derived from an EMBL/GenBank/DDBJ whole genome shotgun (WGS) entry which is preliminary data.</text>
</comment>
<reference evidence="2" key="1">
    <citation type="journal article" date="2019" name="Int. J. Syst. Evol. Microbiol.">
        <title>The Global Catalogue of Microorganisms (GCM) 10K type strain sequencing project: providing services to taxonomists for standard genome sequencing and annotation.</title>
        <authorList>
            <consortium name="The Broad Institute Genomics Platform"/>
            <consortium name="The Broad Institute Genome Sequencing Center for Infectious Disease"/>
            <person name="Wu L."/>
            <person name="Ma J."/>
        </authorList>
    </citation>
    <scope>NUCLEOTIDE SEQUENCE [LARGE SCALE GENOMIC DNA]</scope>
    <source>
        <strain evidence="2">JCM 18304</strain>
    </source>
</reference>
<dbReference type="Proteomes" id="UP001501570">
    <property type="component" value="Unassembled WGS sequence"/>
</dbReference>
<dbReference type="EMBL" id="BAABJQ010000002">
    <property type="protein sequence ID" value="GAA5178708.1"/>
    <property type="molecule type" value="Genomic_DNA"/>
</dbReference>
<protein>
    <recommendedName>
        <fullName evidence="3">Mannose-6-phosphate isomerase</fullName>
    </recommendedName>
</protein>
<evidence type="ECO:0000313" key="1">
    <source>
        <dbReference type="EMBL" id="GAA5178708.1"/>
    </source>
</evidence>
<gene>
    <name evidence="1" type="ORF">GCM10023322_06500</name>
</gene>
<dbReference type="InterPro" id="IPR011051">
    <property type="entry name" value="RmlC_Cupin_sf"/>
</dbReference>
<name>A0ABP9RL44_9ACTN</name>
<accession>A0ABP9RL44</accession>
<evidence type="ECO:0008006" key="3">
    <source>
        <dbReference type="Google" id="ProtNLM"/>
    </source>
</evidence>
<organism evidence="1 2">
    <name type="scientific">Rugosimonospora acidiphila</name>
    <dbReference type="NCBI Taxonomy" id="556531"/>
    <lineage>
        <taxon>Bacteria</taxon>
        <taxon>Bacillati</taxon>
        <taxon>Actinomycetota</taxon>
        <taxon>Actinomycetes</taxon>
        <taxon>Micromonosporales</taxon>
        <taxon>Micromonosporaceae</taxon>
        <taxon>Rugosimonospora</taxon>
    </lineage>
</organism>
<keyword evidence="2" id="KW-1185">Reference proteome</keyword>
<sequence>MKLLNPTQRLFVHFHPDASFAARHLNCRHGKSEGWIITDVDPAAGTGEVYLGFRDGVEGSTVAAWVAGQRVPAMLDAMNRIAVRPGDTFFVPAGTPHAIGAGITAVELQEPTDFSILLEWTGFDLPARARHLGLESDVALSALDRTGWDATRLAQLRLVRASQDPAVTRIFPAGADQFFRAERVRSPATFEPEHTILIVLDGDGALTADAGTIELHCGTCVLVPFGAGGYQLTGAVDAIRCLPPAP</sequence>
<dbReference type="Gene3D" id="2.60.120.10">
    <property type="entry name" value="Jelly Rolls"/>
    <property type="match status" value="2"/>
</dbReference>
<dbReference type="RefSeq" id="WP_345625919.1">
    <property type="nucleotide sequence ID" value="NZ_BAABJQ010000002.1"/>
</dbReference>
<proteinExistence type="predicted"/>
<dbReference type="SUPFAM" id="SSF51182">
    <property type="entry name" value="RmlC-like cupins"/>
    <property type="match status" value="1"/>
</dbReference>